<keyword evidence="3" id="KW-1185">Reference proteome</keyword>
<protein>
    <submittedName>
        <fullName evidence="2">Uncharacterized protein</fullName>
    </submittedName>
</protein>
<dbReference type="Proteomes" id="UP000736335">
    <property type="component" value="Unassembled WGS sequence"/>
</dbReference>
<sequence>MGKSSHKTSGSRDGNPHAAPSTISILTSLSLPCRPPTSAFGAFVWRCRMWFECTFAFTMLEPWEKILCGESAPRD</sequence>
<proteinExistence type="predicted"/>
<dbReference type="EMBL" id="WIUZ02000001">
    <property type="protein sequence ID" value="KAF9791878.1"/>
    <property type="molecule type" value="Genomic_DNA"/>
</dbReference>
<reference evidence="2" key="2">
    <citation type="submission" date="2020-11" db="EMBL/GenBank/DDBJ databases">
        <authorList>
            <consortium name="DOE Joint Genome Institute"/>
            <person name="Kuo A."/>
            <person name="Miyauchi S."/>
            <person name="Kiss E."/>
            <person name="Drula E."/>
            <person name="Kohler A."/>
            <person name="Sanchez-Garcia M."/>
            <person name="Andreopoulos B."/>
            <person name="Barry K.W."/>
            <person name="Bonito G."/>
            <person name="Buee M."/>
            <person name="Carver A."/>
            <person name="Chen C."/>
            <person name="Cichocki N."/>
            <person name="Clum A."/>
            <person name="Culley D."/>
            <person name="Crous P.W."/>
            <person name="Fauchery L."/>
            <person name="Girlanda M."/>
            <person name="Hayes R."/>
            <person name="Keri Z."/>
            <person name="Labutti K."/>
            <person name="Lipzen A."/>
            <person name="Lombard V."/>
            <person name="Magnuson J."/>
            <person name="Maillard F."/>
            <person name="Morin E."/>
            <person name="Murat C."/>
            <person name="Nolan M."/>
            <person name="Ohm R."/>
            <person name="Pangilinan J."/>
            <person name="Pereira M."/>
            <person name="Perotto S."/>
            <person name="Peter M."/>
            <person name="Riley R."/>
            <person name="Sitrit Y."/>
            <person name="Stielow B."/>
            <person name="Szollosi G."/>
            <person name="Zifcakova L."/>
            <person name="Stursova M."/>
            <person name="Spatafora J.W."/>
            <person name="Tedersoo L."/>
            <person name="Vaario L.-M."/>
            <person name="Yamada A."/>
            <person name="Yan M."/>
            <person name="Wang P."/>
            <person name="Xu J."/>
            <person name="Bruns T."/>
            <person name="Baldrian P."/>
            <person name="Vilgalys R."/>
            <person name="Henrissat B."/>
            <person name="Grigoriev I.V."/>
            <person name="Hibbett D."/>
            <person name="Nagy L.G."/>
            <person name="Martin F.M."/>
        </authorList>
    </citation>
    <scope>NUCLEOTIDE SEQUENCE</scope>
    <source>
        <strain evidence="2">UH-Tt-Lm1</strain>
    </source>
</reference>
<organism evidence="2 3">
    <name type="scientific">Thelephora terrestris</name>
    <dbReference type="NCBI Taxonomy" id="56493"/>
    <lineage>
        <taxon>Eukaryota</taxon>
        <taxon>Fungi</taxon>
        <taxon>Dikarya</taxon>
        <taxon>Basidiomycota</taxon>
        <taxon>Agaricomycotina</taxon>
        <taxon>Agaricomycetes</taxon>
        <taxon>Thelephorales</taxon>
        <taxon>Thelephoraceae</taxon>
        <taxon>Thelephora</taxon>
    </lineage>
</organism>
<evidence type="ECO:0000256" key="1">
    <source>
        <dbReference type="SAM" id="MobiDB-lite"/>
    </source>
</evidence>
<dbReference type="AlphaFoldDB" id="A0A9P6HNM2"/>
<evidence type="ECO:0000313" key="2">
    <source>
        <dbReference type="EMBL" id="KAF9791878.1"/>
    </source>
</evidence>
<comment type="caution">
    <text evidence="2">The sequence shown here is derived from an EMBL/GenBank/DDBJ whole genome shotgun (WGS) entry which is preliminary data.</text>
</comment>
<accession>A0A9P6HNM2</accession>
<name>A0A9P6HNM2_9AGAM</name>
<reference evidence="2" key="1">
    <citation type="journal article" date="2020" name="Nat. Commun.">
        <title>Large-scale genome sequencing of mycorrhizal fungi provides insights into the early evolution of symbiotic traits.</title>
        <authorList>
            <person name="Miyauchi S."/>
            <person name="Kiss E."/>
            <person name="Kuo A."/>
            <person name="Drula E."/>
            <person name="Kohler A."/>
            <person name="Sanchez-Garcia M."/>
            <person name="Morin E."/>
            <person name="Andreopoulos B."/>
            <person name="Barry K.W."/>
            <person name="Bonito G."/>
            <person name="Buee M."/>
            <person name="Carver A."/>
            <person name="Chen C."/>
            <person name="Cichocki N."/>
            <person name="Clum A."/>
            <person name="Culley D."/>
            <person name="Crous P.W."/>
            <person name="Fauchery L."/>
            <person name="Girlanda M."/>
            <person name="Hayes R.D."/>
            <person name="Keri Z."/>
            <person name="LaButti K."/>
            <person name="Lipzen A."/>
            <person name="Lombard V."/>
            <person name="Magnuson J."/>
            <person name="Maillard F."/>
            <person name="Murat C."/>
            <person name="Nolan M."/>
            <person name="Ohm R.A."/>
            <person name="Pangilinan J."/>
            <person name="Pereira M.F."/>
            <person name="Perotto S."/>
            <person name="Peter M."/>
            <person name="Pfister S."/>
            <person name="Riley R."/>
            <person name="Sitrit Y."/>
            <person name="Stielow J.B."/>
            <person name="Szollosi G."/>
            <person name="Zifcakova L."/>
            <person name="Stursova M."/>
            <person name="Spatafora J.W."/>
            <person name="Tedersoo L."/>
            <person name="Vaario L.M."/>
            <person name="Yamada A."/>
            <person name="Yan M."/>
            <person name="Wang P."/>
            <person name="Xu J."/>
            <person name="Bruns T."/>
            <person name="Baldrian P."/>
            <person name="Vilgalys R."/>
            <person name="Dunand C."/>
            <person name="Henrissat B."/>
            <person name="Grigoriev I.V."/>
            <person name="Hibbett D."/>
            <person name="Nagy L.G."/>
            <person name="Martin F.M."/>
        </authorList>
    </citation>
    <scope>NUCLEOTIDE SEQUENCE</scope>
    <source>
        <strain evidence="2">UH-Tt-Lm1</strain>
    </source>
</reference>
<evidence type="ECO:0000313" key="3">
    <source>
        <dbReference type="Proteomes" id="UP000736335"/>
    </source>
</evidence>
<gene>
    <name evidence="2" type="ORF">BJ322DRAFT_1026029</name>
</gene>
<feature type="region of interest" description="Disordered" evidence="1">
    <location>
        <begin position="1"/>
        <end position="21"/>
    </location>
</feature>
<dbReference type="OrthoDB" id="202672at2759"/>